<sequence length="45" mass="5547">MHGTISFIRFRHPQIVLYMAARKIAFLPFRHNHMEKNERHKRRSS</sequence>
<name>A0ABM5MH29_GEOTH</name>
<organism evidence="1 2">
    <name type="scientific">Geobacillus thermoleovorans CCB_US3_UF5</name>
    <dbReference type="NCBI Taxonomy" id="1111068"/>
    <lineage>
        <taxon>Bacteria</taxon>
        <taxon>Bacillati</taxon>
        <taxon>Bacillota</taxon>
        <taxon>Bacilli</taxon>
        <taxon>Bacillales</taxon>
        <taxon>Anoxybacillaceae</taxon>
        <taxon>Geobacillus</taxon>
        <taxon>Geobacillus thermoleovorans group</taxon>
    </lineage>
</organism>
<evidence type="ECO:0000313" key="2">
    <source>
        <dbReference type="Proteomes" id="UP000005636"/>
    </source>
</evidence>
<protein>
    <submittedName>
        <fullName evidence="1">Uncharacterized protein</fullName>
    </submittedName>
</protein>
<evidence type="ECO:0000313" key="1">
    <source>
        <dbReference type="EMBL" id="AEV18822.1"/>
    </source>
</evidence>
<keyword evidence="2" id="KW-1185">Reference proteome</keyword>
<dbReference type="Proteomes" id="UP000005636">
    <property type="component" value="Chromosome"/>
</dbReference>
<proteinExistence type="predicted"/>
<reference evidence="1 2" key="1">
    <citation type="submission" date="2011-11" db="EMBL/GenBank/DDBJ databases">
        <title>Complete genome sequence of thermophilic Geobacillus thermoleovorans CCB_US3_UF5.</title>
        <authorList>
            <person name="Muhd Sakaff M.K.L."/>
            <person name="Abdul Rahman A.Y."/>
            <person name="Saito J.A."/>
            <person name="Hou S."/>
            <person name="Alam M."/>
        </authorList>
    </citation>
    <scope>NUCLEOTIDE SEQUENCE [LARGE SCALE GENOMIC DNA]</scope>
    <source>
        <strain evidence="1 2">CCB_US3_UF5</strain>
    </source>
</reference>
<gene>
    <name evidence="1" type="ORF">GTCCBUS3UF5_15090</name>
</gene>
<accession>A0ABM5MH29</accession>
<dbReference type="EMBL" id="CP003125">
    <property type="protein sequence ID" value="AEV18822.1"/>
    <property type="molecule type" value="Genomic_DNA"/>
</dbReference>